<dbReference type="RefSeq" id="WP_281044115.1">
    <property type="nucleotide sequence ID" value="NZ_JARYGZ010000001.1"/>
</dbReference>
<dbReference type="Proteomes" id="UP001160625">
    <property type="component" value="Unassembled WGS sequence"/>
</dbReference>
<comment type="caution">
    <text evidence="1">The sequence shown here is derived from an EMBL/GenBank/DDBJ whole genome shotgun (WGS) entry which is preliminary data.</text>
</comment>
<accession>A0ABT6N218</accession>
<protein>
    <submittedName>
        <fullName evidence="1">Alpha/beta hydrolase</fullName>
        <ecNumber evidence="1">3.-.-.-</ecNumber>
    </submittedName>
</protein>
<dbReference type="Pfam" id="PF06821">
    <property type="entry name" value="Ser_hydrolase"/>
    <property type="match status" value="1"/>
</dbReference>
<gene>
    <name evidence="1" type="ORF">QGN17_08855</name>
</gene>
<dbReference type="GO" id="GO:0016787">
    <property type="term" value="F:hydrolase activity"/>
    <property type="evidence" value="ECO:0007669"/>
    <property type="project" value="UniProtKB-KW"/>
</dbReference>
<sequence>MATDWPLCLTIPGIDNSGRGHWQTIWERDRPDCARVDLGCWDAPIRNVWLSRIDQAVSGAGRPVVLVAHGLGCHAVAWWAALLGKSAARRVRGALLVAPPDPSRNPGLADFAPVPTAMLPFPSIVVAGRDDPAASPGWSREIAGEWVSDFVETGEAGHLNARSRMGQWAEGQRLLDLLIDGGPGLSRYPYRRERPVRPVRTVRPSLRVVAPSR</sequence>
<evidence type="ECO:0000313" key="1">
    <source>
        <dbReference type="EMBL" id="MDH7638838.1"/>
    </source>
</evidence>
<keyword evidence="2" id="KW-1185">Reference proteome</keyword>
<keyword evidence="1" id="KW-0378">Hydrolase</keyword>
<dbReference type="EMBL" id="JARYGZ010000001">
    <property type="protein sequence ID" value="MDH7638838.1"/>
    <property type="molecule type" value="Genomic_DNA"/>
</dbReference>
<name>A0ABT6N218_9SPHN</name>
<dbReference type="InterPro" id="IPR029058">
    <property type="entry name" value="AB_hydrolase_fold"/>
</dbReference>
<reference evidence="1" key="1">
    <citation type="submission" date="2023-04" db="EMBL/GenBank/DDBJ databases">
        <title>Sphingomonas sp. MAHUQ-71 isolated from rice field.</title>
        <authorList>
            <person name="Huq M.A."/>
        </authorList>
    </citation>
    <scope>NUCLEOTIDE SEQUENCE</scope>
    <source>
        <strain evidence="1">MAHUQ-71</strain>
    </source>
</reference>
<organism evidence="1 2">
    <name type="scientific">Sphingomonas oryzagri</name>
    <dbReference type="NCBI Taxonomy" id="3042314"/>
    <lineage>
        <taxon>Bacteria</taxon>
        <taxon>Pseudomonadati</taxon>
        <taxon>Pseudomonadota</taxon>
        <taxon>Alphaproteobacteria</taxon>
        <taxon>Sphingomonadales</taxon>
        <taxon>Sphingomonadaceae</taxon>
        <taxon>Sphingomonas</taxon>
    </lineage>
</organism>
<proteinExistence type="predicted"/>
<evidence type="ECO:0000313" key="2">
    <source>
        <dbReference type="Proteomes" id="UP001160625"/>
    </source>
</evidence>
<dbReference type="InterPro" id="IPR010662">
    <property type="entry name" value="RBBP9/YdeN"/>
</dbReference>
<dbReference type="SUPFAM" id="SSF53474">
    <property type="entry name" value="alpha/beta-Hydrolases"/>
    <property type="match status" value="1"/>
</dbReference>
<dbReference type="EC" id="3.-.-.-" evidence="1"/>
<dbReference type="Gene3D" id="3.40.50.1820">
    <property type="entry name" value="alpha/beta hydrolase"/>
    <property type="match status" value="1"/>
</dbReference>